<organism evidence="12 13">
    <name type="scientific">Candidatus Blochmannia vicinus</name>
    <name type="common">nom. nud.</name>
    <dbReference type="NCBI Taxonomy" id="251540"/>
    <lineage>
        <taxon>Bacteria</taxon>
        <taxon>Pseudomonadati</taxon>
        <taxon>Pseudomonadota</taxon>
        <taxon>Gammaproteobacteria</taxon>
        <taxon>Enterobacterales</taxon>
        <taxon>Enterobacteriaceae</taxon>
        <taxon>ant endosymbionts</taxon>
        <taxon>Candidatus Blochmanniella</taxon>
    </lineage>
</organism>
<feature type="transmembrane region" description="Helical" evidence="10">
    <location>
        <begin position="80"/>
        <end position="110"/>
    </location>
</feature>
<evidence type="ECO:0000256" key="4">
    <source>
        <dbReference type="ARBA" id="ARBA00022960"/>
    </source>
</evidence>
<feature type="transmembrane region" description="Helical" evidence="10">
    <location>
        <begin position="157"/>
        <end position="178"/>
    </location>
</feature>
<dbReference type="PANTHER" id="PTHR47019:SF1">
    <property type="entry name" value="LIPID II FLIPPASE MURJ"/>
    <property type="match status" value="1"/>
</dbReference>
<dbReference type="GO" id="GO:0008360">
    <property type="term" value="P:regulation of cell shape"/>
    <property type="evidence" value="ECO:0007669"/>
    <property type="project" value="UniProtKB-UniRule"/>
</dbReference>
<dbReference type="Proteomes" id="UP001056209">
    <property type="component" value="Chromosome"/>
</dbReference>
<evidence type="ECO:0000313" key="13">
    <source>
        <dbReference type="Proteomes" id="UP001056209"/>
    </source>
</evidence>
<comment type="subcellular location">
    <subcellularLocation>
        <location evidence="10">Cell inner membrane</location>
        <topology evidence="10">Multi-pass membrane protein</topology>
    </subcellularLocation>
    <subcellularLocation>
        <location evidence="1">Cell membrane</location>
        <topology evidence="1">Multi-pass membrane protein</topology>
    </subcellularLocation>
</comment>
<dbReference type="NCBIfam" id="TIGR01695">
    <property type="entry name" value="murJ_mviN"/>
    <property type="match status" value="1"/>
</dbReference>
<protein>
    <recommendedName>
        <fullName evidence="10">Probable lipid II flippase MurJ</fullName>
    </recommendedName>
</protein>
<dbReference type="PANTHER" id="PTHR47019">
    <property type="entry name" value="LIPID II FLIPPASE MURJ"/>
    <property type="match status" value="1"/>
</dbReference>
<feature type="transmembrane region" description="Helical" evidence="10">
    <location>
        <begin position="230"/>
        <end position="255"/>
    </location>
</feature>
<dbReference type="EMBL" id="CP097753">
    <property type="protein sequence ID" value="URJ28310.1"/>
    <property type="molecule type" value="Genomic_DNA"/>
</dbReference>
<evidence type="ECO:0000256" key="7">
    <source>
        <dbReference type="ARBA" id="ARBA00023136"/>
    </source>
</evidence>
<reference evidence="12" key="1">
    <citation type="submission" date="2022-05" db="EMBL/GenBank/DDBJ databases">
        <title>Impact of host demography and evolutionary history on endosymbiont molecular evolution: a test in carpenter ants (Genus Camponotus) and their Blochmannia endosymbionts.</title>
        <authorList>
            <person name="Manthey J.D."/>
            <person name="Giron J.C."/>
            <person name="Hruska J.P."/>
        </authorList>
    </citation>
    <scope>NUCLEOTIDE SEQUENCE</scope>
    <source>
        <strain evidence="12">C-039</strain>
    </source>
</reference>
<keyword evidence="3 10" id="KW-0812">Transmembrane</keyword>
<keyword evidence="7 10" id="KW-0472">Membrane</keyword>
<feature type="transmembrane region" description="Helical" evidence="10">
    <location>
        <begin position="442"/>
        <end position="467"/>
    </location>
</feature>
<evidence type="ECO:0000256" key="1">
    <source>
        <dbReference type="ARBA" id="ARBA00004651"/>
    </source>
</evidence>
<accession>A0A9Q8X1A3</accession>
<comment type="similarity">
    <text evidence="9 10 11">Belongs to the MurJ/MviN family.</text>
</comment>
<keyword evidence="10 11" id="KW-0961">Cell wall biogenesis/degradation</keyword>
<keyword evidence="5 10" id="KW-0573">Peptidoglycan synthesis</keyword>
<evidence type="ECO:0000256" key="8">
    <source>
        <dbReference type="ARBA" id="ARBA00060041"/>
    </source>
</evidence>
<feature type="transmembrane region" description="Helical" evidence="10">
    <location>
        <begin position="355"/>
        <end position="377"/>
    </location>
</feature>
<evidence type="ECO:0000256" key="2">
    <source>
        <dbReference type="ARBA" id="ARBA00022475"/>
    </source>
</evidence>
<evidence type="ECO:0000313" key="12">
    <source>
        <dbReference type="EMBL" id="URJ28310.1"/>
    </source>
</evidence>
<feature type="transmembrane region" description="Helical" evidence="10">
    <location>
        <begin position="190"/>
        <end position="209"/>
    </location>
</feature>
<name>A0A9Q8X1A3_9ENTR</name>
<dbReference type="InterPro" id="IPR051050">
    <property type="entry name" value="Lipid_II_flippase_MurJ/MviN"/>
</dbReference>
<dbReference type="GO" id="GO:0034204">
    <property type="term" value="P:lipid translocation"/>
    <property type="evidence" value="ECO:0007669"/>
    <property type="project" value="TreeGrafter"/>
</dbReference>
<proteinExistence type="inferred from homology"/>
<evidence type="ECO:0000256" key="10">
    <source>
        <dbReference type="HAMAP-Rule" id="MF_02078"/>
    </source>
</evidence>
<evidence type="ECO:0000256" key="9">
    <source>
        <dbReference type="ARBA" id="ARBA00061532"/>
    </source>
</evidence>
<feature type="transmembrane region" description="Helical" evidence="10">
    <location>
        <begin position="479"/>
        <end position="502"/>
    </location>
</feature>
<feature type="transmembrane region" description="Helical" evidence="10">
    <location>
        <begin position="409"/>
        <end position="430"/>
    </location>
</feature>
<feature type="transmembrane region" description="Helical" evidence="10">
    <location>
        <begin position="130"/>
        <end position="150"/>
    </location>
</feature>
<evidence type="ECO:0000256" key="11">
    <source>
        <dbReference type="PIRNR" id="PIRNR002869"/>
    </source>
</evidence>
<comment type="pathway">
    <text evidence="10">Cell wall biogenesis; peptidoglycan biosynthesis.</text>
</comment>
<feature type="transmembrane region" description="Helical" evidence="10">
    <location>
        <begin position="21"/>
        <end position="44"/>
    </location>
</feature>
<feature type="transmembrane region" description="Helical" evidence="10">
    <location>
        <begin position="384"/>
        <end position="403"/>
    </location>
</feature>
<evidence type="ECO:0000256" key="3">
    <source>
        <dbReference type="ARBA" id="ARBA00022692"/>
    </source>
</evidence>
<dbReference type="GO" id="GO:0015648">
    <property type="term" value="F:lipid-linked peptidoglycan transporter activity"/>
    <property type="evidence" value="ECO:0007669"/>
    <property type="project" value="UniProtKB-UniRule"/>
</dbReference>
<keyword evidence="10 11" id="KW-0813">Transport</keyword>
<sequence>MNLLKSLTSMSFIIMLSRILGFIRDTIIARIFGVSVMTDAFFIAFKLPNLLRRIFAEGVFYQVFLPILSEYRSRDSEEEIRVFISIVSGSLIFMVAIVVIIGLLIAPWIIAVTAPGFDNATEKFVMAIKMFRVMFPYILLVSLTSLMGAILNTCNFFLVPAFTPIFLNASMISFMLFAECVYSHVPIMGLAWSVIVGGVLQCVYCALFLKKINMLVIPKIKFYDNRVCRIYRSMVPAIIAVSSSQISLVINTILASFLSDGSISWIYYADRLMELPIGIFGVTLTTVLYPYLSRFISKKNYQDYSCLMNWGIRLCFILSLPSAVILGVLSEPLIITLFKYGKFLEFDVLMTQYSVIAYAIGLPGLILSKVLTSAFYARHDIKTPVHIIIVVLIFTQFVNLMCINLLKHIVFSVSISLGAWLNAGLLYWKFKKKYLFQLLSGWWFFCGQLVIALIILCVVCLGLLMYISDWTQGNIFYRLIRIIVVLILAGSSYCITLWFVGIRLKDFIFLSREEDSFD</sequence>
<dbReference type="InterPro" id="IPR004268">
    <property type="entry name" value="MurJ"/>
</dbReference>
<dbReference type="GO" id="GO:0005886">
    <property type="term" value="C:plasma membrane"/>
    <property type="evidence" value="ECO:0007669"/>
    <property type="project" value="UniProtKB-SubCell"/>
</dbReference>
<dbReference type="RefSeq" id="WP_250248745.1">
    <property type="nucleotide sequence ID" value="NZ_CP097753.1"/>
</dbReference>
<dbReference type="GO" id="GO:0071555">
    <property type="term" value="P:cell wall organization"/>
    <property type="evidence" value="ECO:0007669"/>
    <property type="project" value="UniProtKB-UniRule"/>
</dbReference>
<keyword evidence="10" id="KW-0997">Cell inner membrane</keyword>
<dbReference type="Pfam" id="PF03023">
    <property type="entry name" value="MurJ"/>
    <property type="match status" value="1"/>
</dbReference>
<feature type="transmembrane region" description="Helical" evidence="10">
    <location>
        <begin position="314"/>
        <end position="335"/>
    </location>
</feature>
<dbReference type="GO" id="GO:0009252">
    <property type="term" value="P:peptidoglycan biosynthetic process"/>
    <property type="evidence" value="ECO:0007669"/>
    <property type="project" value="UniProtKB-UniRule"/>
</dbReference>
<dbReference type="AlphaFoldDB" id="A0A9Q8X1A3"/>
<dbReference type="HAMAP" id="MF_02078">
    <property type="entry name" value="MurJ_MviN"/>
    <property type="match status" value="1"/>
</dbReference>
<gene>
    <name evidence="10 12" type="primary">murJ</name>
    <name evidence="12" type="ORF">M9393_00910</name>
</gene>
<evidence type="ECO:0000256" key="5">
    <source>
        <dbReference type="ARBA" id="ARBA00022984"/>
    </source>
</evidence>
<dbReference type="PRINTS" id="PR01806">
    <property type="entry name" value="VIRFACTRMVIN"/>
</dbReference>
<feature type="transmembrane region" description="Helical" evidence="10">
    <location>
        <begin position="275"/>
        <end position="293"/>
    </location>
</feature>
<keyword evidence="4 10" id="KW-0133">Cell shape</keyword>
<dbReference type="PIRSF" id="PIRSF002869">
    <property type="entry name" value="MviN"/>
    <property type="match status" value="1"/>
</dbReference>
<keyword evidence="6 10" id="KW-1133">Transmembrane helix</keyword>
<keyword evidence="2 10" id="KW-1003">Cell membrane</keyword>
<evidence type="ECO:0000256" key="6">
    <source>
        <dbReference type="ARBA" id="ARBA00022989"/>
    </source>
</evidence>
<dbReference type="CDD" id="cd13123">
    <property type="entry name" value="MATE_MurJ_like"/>
    <property type="match status" value="1"/>
</dbReference>
<comment type="function">
    <text evidence="8 10 11">Involved in peptidoglycan biosynthesis. Transports lipid-linked peptidoglycan precursors from the inner to the outer leaflet of the cytoplasmic membrane.</text>
</comment>